<feature type="chain" id="PRO_5016307323" description="AttH domain-containing protein" evidence="1">
    <location>
        <begin position="25"/>
        <end position="332"/>
    </location>
</feature>
<name>A0A317WC90_9EURO</name>
<dbReference type="RefSeq" id="XP_025399998.1">
    <property type="nucleotide sequence ID" value="XM_025546581.1"/>
</dbReference>
<sequence>MHHHHYPLFLSLSLLPVFLLTTTSQRTAEYIKAIDPLPVPYPVLVDFTAPSLSLSDLTAPKLDEVNRTVFEWWYFDAISSSNPNVSLVLTFFTATATAFPLVPANSSSVLLSYVWASLPDGSVVVDHAVPGDATVLGDRDLSSGVWEGTGGWQGSACSKPRSFDLSLLLGPYLGWVDIVPASKATVDMIVDGEAMRFTGFGYHDKNWGSRPFQTLMTSWSWGHAHIGPFSLVWFQYTPATGLGHANSTAPVVSAYVERNGTVLVSGCEAGIVSVKEKRTQAGGYGVEVGMERVKVQVQGTAQVAGDGAHYVRWNGRVVGRCWGRRSRGGCGV</sequence>
<dbReference type="InterPro" id="IPR056402">
    <property type="entry name" value="DA_N"/>
</dbReference>
<evidence type="ECO:0000259" key="3">
    <source>
        <dbReference type="Pfam" id="PF25581"/>
    </source>
</evidence>
<keyword evidence="5" id="KW-1185">Reference proteome</keyword>
<gene>
    <name evidence="4" type="ORF">BO70DRAFT_395981</name>
</gene>
<reference evidence="4 5" key="1">
    <citation type="submission" date="2016-12" db="EMBL/GenBank/DDBJ databases">
        <title>The genomes of Aspergillus section Nigri reveals drivers in fungal speciation.</title>
        <authorList>
            <consortium name="DOE Joint Genome Institute"/>
            <person name="Vesth T.C."/>
            <person name="Nybo J."/>
            <person name="Theobald S."/>
            <person name="Brandl J."/>
            <person name="Frisvad J.C."/>
            <person name="Nielsen K.F."/>
            <person name="Lyhne E.K."/>
            <person name="Kogle M.E."/>
            <person name="Kuo A."/>
            <person name="Riley R."/>
            <person name="Clum A."/>
            <person name="Nolan M."/>
            <person name="Lipzen A."/>
            <person name="Salamov A."/>
            <person name="Henrissat B."/>
            <person name="Wiebenga A."/>
            <person name="De Vries R.P."/>
            <person name="Grigoriev I.V."/>
            <person name="Mortensen U.H."/>
            <person name="Andersen M.R."/>
            <person name="Baker S.E."/>
        </authorList>
    </citation>
    <scope>NUCLEOTIDE SEQUENCE [LARGE SCALE GENOMIC DNA]</scope>
    <source>
        <strain evidence="4 5">CBS 117.55</strain>
    </source>
</reference>
<dbReference type="STRING" id="1448321.A0A317WC90"/>
<dbReference type="AlphaFoldDB" id="A0A317WC90"/>
<dbReference type="OrthoDB" id="5344254at2759"/>
<dbReference type="Proteomes" id="UP000247233">
    <property type="component" value="Unassembled WGS sequence"/>
</dbReference>
<dbReference type="InterPro" id="IPR057722">
    <property type="entry name" value="AsqO/PenF-like_C"/>
</dbReference>
<feature type="signal peptide" evidence="1">
    <location>
        <begin position="1"/>
        <end position="24"/>
    </location>
</feature>
<dbReference type="SUPFAM" id="SSF159245">
    <property type="entry name" value="AttH-like"/>
    <property type="match status" value="1"/>
</dbReference>
<evidence type="ECO:0000313" key="5">
    <source>
        <dbReference type="Proteomes" id="UP000247233"/>
    </source>
</evidence>
<feature type="domain" description="Diels-Alderase N-terminal" evidence="2">
    <location>
        <begin position="54"/>
        <end position="157"/>
    </location>
</feature>
<dbReference type="VEuPathDB" id="FungiDB:BO70DRAFT_395981"/>
<feature type="domain" description="AsqO/PenF-like C-terminal" evidence="3">
    <location>
        <begin position="215"/>
        <end position="329"/>
    </location>
</feature>
<evidence type="ECO:0000256" key="1">
    <source>
        <dbReference type="SAM" id="SignalP"/>
    </source>
</evidence>
<organism evidence="4 5">
    <name type="scientific">Aspergillus heteromorphus CBS 117.55</name>
    <dbReference type="NCBI Taxonomy" id="1448321"/>
    <lineage>
        <taxon>Eukaryota</taxon>
        <taxon>Fungi</taxon>
        <taxon>Dikarya</taxon>
        <taxon>Ascomycota</taxon>
        <taxon>Pezizomycotina</taxon>
        <taxon>Eurotiomycetes</taxon>
        <taxon>Eurotiomycetidae</taxon>
        <taxon>Eurotiales</taxon>
        <taxon>Aspergillaceae</taxon>
        <taxon>Aspergillus</taxon>
        <taxon>Aspergillus subgen. Circumdati</taxon>
    </lineage>
</organism>
<dbReference type="EMBL" id="MSFL01000010">
    <property type="protein sequence ID" value="PWY83555.1"/>
    <property type="molecule type" value="Genomic_DNA"/>
</dbReference>
<accession>A0A317WC90</accession>
<evidence type="ECO:0008006" key="6">
    <source>
        <dbReference type="Google" id="ProtNLM"/>
    </source>
</evidence>
<evidence type="ECO:0000259" key="2">
    <source>
        <dbReference type="Pfam" id="PF24137"/>
    </source>
</evidence>
<dbReference type="GeneID" id="37068818"/>
<evidence type="ECO:0000313" key="4">
    <source>
        <dbReference type="EMBL" id="PWY83555.1"/>
    </source>
</evidence>
<dbReference type="Pfam" id="PF24137">
    <property type="entry name" value="DA_N"/>
    <property type="match status" value="1"/>
</dbReference>
<keyword evidence="1" id="KW-0732">Signal</keyword>
<comment type="caution">
    <text evidence="4">The sequence shown here is derived from an EMBL/GenBank/DDBJ whole genome shotgun (WGS) entry which is preliminary data.</text>
</comment>
<proteinExistence type="predicted"/>
<dbReference type="Pfam" id="PF25581">
    <property type="entry name" value="AsqO_C"/>
    <property type="match status" value="1"/>
</dbReference>
<protein>
    <recommendedName>
        <fullName evidence="6">AttH domain-containing protein</fullName>
    </recommendedName>
</protein>